<dbReference type="InterPro" id="IPR021835">
    <property type="entry name" value="DUF3427"/>
</dbReference>
<evidence type="ECO:0000313" key="3">
    <source>
        <dbReference type="Proteomes" id="UP001219037"/>
    </source>
</evidence>
<organism evidence="2 3">
    <name type="scientific">Citricoccus muralis</name>
    <dbReference type="NCBI Taxonomy" id="169134"/>
    <lineage>
        <taxon>Bacteria</taxon>
        <taxon>Bacillati</taxon>
        <taxon>Actinomycetota</taxon>
        <taxon>Actinomycetes</taxon>
        <taxon>Micrococcales</taxon>
        <taxon>Micrococcaceae</taxon>
        <taxon>Citricoccus</taxon>
    </lineage>
</organism>
<dbReference type="EMBL" id="CP121252">
    <property type="protein sequence ID" value="WFP16353.1"/>
    <property type="molecule type" value="Genomic_DNA"/>
</dbReference>
<evidence type="ECO:0000313" key="2">
    <source>
        <dbReference type="EMBL" id="WFP16353.1"/>
    </source>
</evidence>
<dbReference type="RefSeq" id="WP_278157498.1">
    <property type="nucleotide sequence ID" value="NZ_CP121252.1"/>
</dbReference>
<proteinExistence type="predicted"/>
<feature type="domain" description="DUF3427" evidence="1">
    <location>
        <begin position="65"/>
        <end position="209"/>
    </location>
</feature>
<dbReference type="Pfam" id="PF11907">
    <property type="entry name" value="DUF3427"/>
    <property type="match status" value="1"/>
</dbReference>
<sequence length="215" mass="24084">MAWQFYSAQGCQAFVYEVADNAGQLFSGQDSRICVVGSNLEYAIDRAHTVPRPTGLGGRISLLSHARYPREEILAPLAISSWDRAFQSHVEGVAFSETFQTDALLINLKKSERDFSPATMYRDYAISPTEFHWESRGKTRRDSETGQRYLTKNSNGTSTLLFVRHSKNDEIGTEPFLCLGTADLVSATGERPIQIVWKLDRPMPADWFRAANAVA</sequence>
<keyword evidence="3" id="KW-1185">Reference proteome</keyword>
<dbReference type="Proteomes" id="UP001219037">
    <property type="component" value="Chromosome"/>
</dbReference>
<gene>
    <name evidence="2" type="ORF">P8192_13380</name>
</gene>
<protein>
    <submittedName>
        <fullName evidence="2">DUF3427 domain-containing protein</fullName>
    </submittedName>
</protein>
<name>A0ABY8H6Q7_9MICC</name>
<reference evidence="2 3" key="1">
    <citation type="submission" date="2023-04" db="EMBL/GenBank/DDBJ databases">
        <title>Funneling lignin-derived compounds into biodiesel using alkali-halophilic Citricoccus sp. P2.</title>
        <authorList>
            <person name="Luo C.-B."/>
        </authorList>
    </citation>
    <scope>NUCLEOTIDE SEQUENCE [LARGE SCALE GENOMIC DNA]</scope>
    <source>
        <strain evidence="2 3">P2</strain>
    </source>
</reference>
<accession>A0ABY8H6Q7</accession>
<evidence type="ECO:0000259" key="1">
    <source>
        <dbReference type="Pfam" id="PF11907"/>
    </source>
</evidence>